<protein>
    <submittedName>
        <fullName evidence="4">TPM2</fullName>
    </submittedName>
</protein>
<sequence length="183" mass="22399">MEKIRKEIKTSRKEDQDYCKLKKELAERDEQLKESRETVARYEKESREWKVKEQELYRRMRENQIDWINWSEKTEKRKHMEMKHGEQMRMELIEKAEDSLEKLADSEEEVKRLNGIVEALNKRFEEMCESSEKITLEMAERQKETENELERVKSQLKEAKEELERIQEDDSEEDSSFDQLDDE</sequence>
<evidence type="ECO:0000313" key="4">
    <source>
        <dbReference type="WBParaSite" id="Csp11.Scaffold629.g9318.t1"/>
    </source>
</evidence>
<organism evidence="3 4">
    <name type="scientific">Caenorhabditis tropicalis</name>
    <dbReference type="NCBI Taxonomy" id="1561998"/>
    <lineage>
        <taxon>Eukaryota</taxon>
        <taxon>Metazoa</taxon>
        <taxon>Ecdysozoa</taxon>
        <taxon>Nematoda</taxon>
        <taxon>Chromadorea</taxon>
        <taxon>Rhabditida</taxon>
        <taxon>Rhabditina</taxon>
        <taxon>Rhabditomorpha</taxon>
        <taxon>Rhabditoidea</taxon>
        <taxon>Rhabditidae</taxon>
        <taxon>Peloderinae</taxon>
        <taxon>Caenorhabditis</taxon>
    </lineage>
</organism>
<feature type="compositionally biased region" description="Basic and acidic residues" evidence="2">
    <location>
        <begin position="159"/>
        <end position="168"/>
    </location>
</feature>
<dbReference type="AlphaFoldDB" id="A0A1I7UHA5"/>
<keyword evidence="3" id="KW-1185">Reference proteome</keyword>
<feature type="compositionally biased region" description="Acidic residues" evidence="2">
    <location>
        <begin position="169"/>
        <end position="183"/>
    </location>
</feature>
<name>A0A1I7UHA5_9PELO</name>
<feature type="region of interest" description="Disordered" evidence="2">
    <location>
        <begin position="159"/>
        <end position="183"/>
    </location>
</feature>
<dbReference type="Proteomes" id="UP000095282">
    <property type="component" value="Unplaced"/>
</dbReference>
<evidence type="ECO:0000256" key="1">
    <source>
        <dbReference type="SAM" id="Coils"/>
    </source>
</evidence>
<evidence type="ECO:0000256" key="2">
    <source>
        <dbReference type="SAM" id="MobiDB-lite"/>
    </source>
</evidence>
<evidence type="ECO:0000313" key="3">
    <source>
        <dbReference type="Proteomes" id="UP000095282"/>
    </source>
</evidence>
<keyword evidence="1" id="KW-0175">Coiled coil</keyword>
<dbReference type="WBParaSite" id="Csp11.Scaffold629.g9318.t1">
    <property type="protein sequence ID" value="Csp11.Scaffold629.g9318.t1"/>
    <property type="gene ID" value="Csp11.Scaffold629.g9318"/>
</dbReference>
<feature type="coiled-coil region" evidence="1">
    <location>
        <begin position="25"/>
        <end position="52"/>
    </location>
</feature>
<accession>A0A1I7UHA5</accession>
<reference evidence="4" key="1">
    <citation type="submission" date="2016-11" db="UniProtKB">
        <authorList>
            <consortium name="WormBaseParasite"/>
        </authorList>
    </citation>
    <scope>IDENTIFICATION</scope>
</reference>
<proteinExistence type="predicted"/>